<keyword evidence="2" id="KW-0238">DNA-binding</keyword>
<dbReference type="GO" id="GO:0003700">
    <property type="term" value="F:DNA-binding transcription factor activity"/>
    <property type="evidence" value="ECO:0007669"/>
    <property type="project" value="InterPro"/>
</dbReference>
<proteinExistence type="predicted"/>
<dbReference type="SMART" id="SM00342">
    <property type="entry name" value="HTH_ARAC"/>
    <property type="match status" value="1"/>
</dbReference>
<evidence type="ECO:0000256" key="2">
    <source>
        <dbReference type="ARBA" id="ARBA00023125"/>
    </source>
</evidence>
<sequence length="305" mass="33960">MEDEGEPIEADPTALWGNPRLGLDPRLKIEASINLADAIVVIARLNHAQPACHRFRRDEVYWLDLCLTPRRPNALGRYTDHWGTARFAQLGSLLAFPPQQALELRSPGGRHASLICALRADSVERWFPPDFAWTDRRLEATLNIACEVLVQLMTRLNHELRNPGEGHRELCSVIVQQIAIELGRYLGAASEPDERGGLAAWRLRLIEARLSDPEQAHPSVQDLAAICRLSQRQFARAFRASRGCSPADYLAQVRIESAKRRLYTAEPLARIAASLGFATQSSFCAAFHKATGVTPGQFRKRLGTG</sequence>
<dbReference type="EMBL" id="JACLAU010000066">
    <property type="protein sequence ID" value="MBC2653655.1"/>
    <property type="molecule type" value="Genomic_DNA"/>
</dbReference>
<dbReference type="PROSITE" id="PS01124">
    <property type="entry name" value="HTH_ARAC_FAMILY_2"/>
    <property type="match status" value="1"/>
</dbReference>
<dbReference type="PROSITE" id="PS00041">
    <property type="entry name" value="HTH_ARAC_FAMILY_1"/>
    <property type="match status" value="1"/>
</dbReference>
<accession>A0A7X1FAZ5</accession>
<dbReference type="InterPro" id="IPR018062">
    <property type="entry name" value="HTH_AraC-typ_CS"/>
</dbReference>
<dbReference type="Pfam" id="PF12833">
    <property type="entry name" value="HTH_18"/>
    <property type="match status" value="1"/>
</dbReference>
<comment type="caution">
    <text evidence="5">The sequence shown here is derived from an EMBL/GenBank/DDBJ whole genome shotgun (WGS) entry which is preliminary data.</text>
</comment>
<keyword evidence="3" id="KW-0804">Transcription</keyword>
<dbReference type="PRINTS" id="PR00032">
    <property type="entry name" value="HTHARAC"/>
</dbReference>
<reference evidence="5 6" key="1">
    <citation type="submission" date="2020-08" db="EMBL/GenBank/DDBJ databases">
        <title>The genome sequence of Novosphingobium flavum 4Y4.</title>
        <authorList>
            <person name="Liu Y."/>
        </authorList>
    </citation>
    <scope>NUCLEOTIDE SEQUENCE [LARGE SCALE GENOMIC DNA]</scope>
    <source>
        <strain evidence="5 6">4Y4</strain>
    </source>
</reference>
<dbReference type="PANTHER" id="PTHR46796">
    <property type="entry name" value="HTH-TYPE TRANSCRIPTIONAL ACTIVATOR RHAS-RELATED"/>
    <property type="match status" value="1"/>
</dbReference>
<evidence type="ECO:0000256" key="1">
    <source>
        <dbReference type="ARBA" id="ARBA00023015"/>
    </source>
</evidence>
<evidence type="ECO:0000313" key="6">
    <source>
        <dbReference type="Proteomes" id="UP000520156"/>
    </source>
</evidence>
<dbReference type="Gene3D" id="1.10.10.60">
    <property type="entry name" value="Homeodomain-like"/>
    <property type="match status" value="2"/>
</dbReference>
<keyword evidence="1" id="KW-0805">Transcription regulation</keyword>
<protein>
    <submittedName>
        <fullName evidence="5">Helix-turn-helix transcriptional regulator</fullName>
    </submittedName>
</protein>
<dbReference type="RefSeq" id="WP_185685027.1">
    <property type="nucleotide sequence ID" value="NZ_JACLAU010000066.1"/>
</dbReference>
<evidence type="ECO:0000259" key="4">
    <source>
        <dbReference type="PROSITE" id="PS01124"/>
    </source>
</evidence>
<organism evidence="5 6">
    <name type="scientific">Novosphingobium aerophilum</name>
    <dbReference type="NCBI Taxonomy" id="2839843"/>
    <lineage>
        <taxon>Bacteria</taxon>
        <taxon>Pseudomonadati</taxon>
        <taxon>Pseudomonadota</taxon>
        <taxon>Alphaproteobacteria</taxon>
        <taxon>Sphingomonadales</taxon>
        <taxon>Sphingomonadaceae</taxon>
        <taxon>Novosphingobium</taxon>
    </lineage>
</organism>
<dbReference type="AlphaFoldDB" id="A0A7X1FAZ5"/>
<dbReference type="InterPro" id="IPR020449">
    <property type="entry name" value="Tscrpt_reg_AraC-type_HTH"/>
</dbReference>
<dbReference type="InterPro" id="IPR018060">
    <property type="entry name" value="HTH_AraC"/>
</dbReference>
<dbReference type="InterPro" id="IPR009057">
    <property type="entry name" value="Homeodomain-like_sf"/>
</dbReference>
<feature type="domain" description="HTH araC/xylS-type" evidence="4">
    <location>
        <begin position="200"/>
        <end position="301"/>
    </location>
</feature>
<name>A0A7X1FAZ5_9SPHN</name>
<dbReference type="GO" id="GO:0043565">
    <property type="term" value="F:sequence-specific DNA binding"/>
    <property type="evidence" value="ECO:0007669"/>
    <property type="project" value="InterPro"/>
</dbReference>
<dbReference type="Proteomes" id="UP000520156">
    <property type="component" value="Unassembled WGS sequence"/>
</dbReference>
<evidence type="ECO:0000256" key="3">
    <source>
        <dbReference type="ARBA" id="ARBA00023163"/>
    </source>
</evidence>
<gene>
    <name evidence="5" type="ORF">H7F49_18400</name>
</gene>
<keyword evidence="6" id="KW-1185">Reference proteome</keyword>
<evidence type="ECO:0000313" key="5">
    <source>
        <dbReference type="EMBL" id="MBC2653655.1"/>
    </source>
</evidence>
<dbReference type="SUPFAM" id="SSF46689">
    <property type="entry name" value="Homeodomain-like"/>
    <property type="match status" value="2"/>
</dbReference>
<dbReference type="InterPro" id="IPR050204">
    <property type="entry name" value="AraC_XylS_family_regulators"/>
</dbReference>